<keyword evidence="4" id="KW-1185">Reference proteome</keyword>
<dbReference type="Gene3D" id="4.10.60.10">
    <property type="entry name" value="Zinc finger, CCHC-type"/>
    <property type="match status" value="1"/>
</dbReference>
<organism evidence="4">
    <name type="scientific">Metarhizium acridum (strain CQMa 102)</name>
    <dbReference type="NCBI Taxonomy" id="655827"/>
    <lineage>
        <taxon>Eukaryota</taxon>
        <taxon>Fungi</taxon>
        <taxon>Dikarya</taxon>
        <taxon>Ascomycota</taxon>
        <taxon>Pezizomycotina</taxon>
        <taxon>Sordariomycetes</taxon>
        <taxon>Hypocreomycetidae</taxon>
        <taxon>Hypocreales</taxon>
        <taxon>Clavicipitaceae</taxon>
        <taxon>Metarhizium</taxon>
    </lineage>
</organism>
<dbReference type="OrthoDB" id="5151719at2759"/>
<feature type="domain" description="CCHC-type" evidence="2">
    <location>
        <begin position="70"/>
        <end position="84"/>
    </location>
</feature>
<accession>E9EC59</accession>
<evidence type="ECO:0000313" key="4">
    <source>
        <dbReference type="Proteomes" id="UP000002499"/>
    </source>
</evidence>
<dbReference type="SMART" id="SM00343">
    <property type="entry name" value="ZnF_C2HC"/>
    <property type="match status" value="1"/>
</dbReference>
<evidence type="ECO:0000313" key="3">
    <source>
        <dbReference type="EMBL" id="EFY86525.1"/>
    </source>
</evidence>
<dbReference type="Pfam" id="PF00098">
    <property type="entry name" value="zf-CCHC"/>
    <property type="match status" value="1"/>
</dbReference>
<dbReference type="InterPro" id="IPR001878">
    <property type="entry name" value="Znf_CCHC"/>
</dbReference>
<dbReference type="SUPFAM" id="SSF57756">
    <property type="entry name" value="Retrovirus zinc finger-like domains"/>
    <property type="match status" value="1"/>
</dbReference>
<name>E9EC59_METAQ</name>
<protein>
    <recommendedName>
        <fullName evidence="2">CCHC-type domain-containing protein</fullName>
    </recommendedName>
</protein>
<sequence>MKIFYQGLKEEAKDDIYREDRFKLFNYFVEMVIKADNPANHDEPLPRMDTMLDLWNFELNAPNKEKGKTCYNCGKTGHFANKCRAPKKPWKLIPEGRELHAANRENLPTRNLSLASNEANHTSANNTSSDEDWEFGTQPVPDDFWKHWTPSPKTPTVRVCACSQIGTERPSYEDCTNAVTRYRVKGHRWNENPSYVSYIATGESTR</sequence>
<proteinExistence type="predicted"/>
<dbReference type="InParanoid" id="E9EC59"/>
<dbReference type="InterPro" id="IPR036875">
    <property type="entry name" value="Znf_CCHC_sf"/>
</dbReference>
<dbReference type="GO" id="GO:0003676">
    <property type="term" value="F:nucleic acid binding"/>
    <property type="evidence" value="ECO:0007669"/>
    <property type="project" value="InterPro"/>
</dbReference>
<dbReference type="HOGENOM" id="CLU_1332199_0_0_1"/>
<keyword evidence="1" id="KW-0862">Zinc</keyword>
<dbReference type="AlphaFoldDB" id="E9EC59"/>
<keyword evidence="1" id="KW-0863">Zinc-finger</keyword>
<evidence type="ECO:0000256" key="1">
    <source>
        <dbReference type="PROSITE-ProRule" id="PRU00047"/>
    </source>
</evidence>
<dbReference type="PROSITE" id="PS50158">
    <property type="entry name" value="ZF_CCHC"/>
    <property type="match status" value="1"/>
</dbReference>
<reference evidence="3 4" key="1">
    <citation type="journal article" date="2011" name="PLoS Genet.">
        <title>Genome sequencing and comparative transcriptomics of the model entomopathogenic fungi Metarhizium anisopliae and M. acridum.</title>
        <authorList>
            <person name="Gao Q."/>
            <person name="Jin K."/>
            <person name="Ying S.H."/>
            <person name="Zhang Y."/>
            <person name="Xiao G."/>
            <person name="Shang Y."/>
            <person name="Duan Z."/>
            <person name="Hu X."/>
            <person name="Xie X.Q."/>
            <person name="Zhou G."/>
            <person name="Peng G."/>
            <person name="Luo Z."/>
            <person name="Huang W."/>
            <person name="Wang B."/>
            <person name="Fang W."/>
            <person name="Wang S."/>
            <person name="Zhong Y."/>
            <person name="Ma L.J."/>
            <person name="St Leger R.J."/>
            <person name="Zhao G.P."/>
            <person name="Pei Y."/>
            <person name="Feng M.G."/>
            <person name="Xia Y."/>
            <person name="Wang C."/>
        </authorList>
    </citation>
    <scope>NUCLEOTIDE SEQUENCE [LARGE SCALE GENOMIC DNA]</scope>
    <source>
        <strain evidence="3 4">CQMa 102</strain>
    </source>
</reference>
<keyword evidence="1" id="KW-0479">Metal-binding</keyword>
<dbReference type="EMBL" id="GL698545">
    <property type="protein sequence ID" value="EFY86525.1"/>
    <property type="molecule type" value="Genomic_DNA"/>
</dbReference>
<gene>
    <name evidence="3" type="ORF">MAC_07468</name>
</gene>
<dbReference type="Proteomes" id="UP000002499">
    <property type="component" value="Unassembled WGS sequence"/>
</dbReference>
<evidence type="ECO:0000259" key="2">
    <source>
        <dbReference type="PROSITE" id="PS50158"/>
    </source>
</evidence>
<dbReference type="GO" id="GO:0008270">
    <property type="term" value="F:zinc ion binding"/>
    <property type="evidence" value="ECO:0007669"/>
    <property type="project" value="UniProtKB-KW"/>
</dbReference>
<dbReference type="STRING" id="655827.E9EC59"/>